<protein>
    <submittedName>
        <fullName evidence="1">Uncharacterized protein</fullName>
    </submittedName>
</protein>
<keyword evidence="2" id="KW-1185">Reference proteome</keyword>
<dbReference type="Proteomes" id="UP000186817">
    <property type="component" value="Unassembled WGS sequence"/>
</dbReference>
<comment type="caution">
    <text evidence="1">The sequence shown here is derived from an EMBL/GenBank/DDBJ whole genome shotgun (WGS) entry which is preliminary data.</text>
</comment>
<organism evidence="1 2">
    <name type="scientific">Symbiodinium microadriaticum</name>
    <name type="common">Dinoflagellate</name>
    <name type="synonym">Zooxanthella microadriatica</name>
    <dbReference type="NCBI Taxonomy" id="2951"/>
    <lineage>
        <taxon>Eukaryota</taxon>
        <taxon>Sar</taxon>
        <taxon>Alveolata</taxon>
        <taxon>Dinophyceae</taxon>
        <taxon>Suessiales</taxon>
        <taxon>Symbiodiniaceae</taxon>
        <taxon>Symbiodinium</taxon>
    </lineage>
</organism>
<accession>A0A1Q9E5F2</accession>
<evidence type="ECO:0000313" key="2">
    <source>
        <dbReference type="Proteomes" id="UP000186817"/>
    </source>
</evidence>
<sequence length="76" mass="8784">MFLGSEMLEKFYEAMYEESSVLTQLLEEAPLLLNPPELQSFVRLDCTASRLLKEEALCSQPWLLMPQKPQRLAIQP</sequence>
<gene>
    <name evidence="1" type="ORF">AK812_SmicGene14484</name>
</gene>
<evidence type="ECO:0000313" key="1">
    <source>
        <dbReference type="EMBL" id="OLQ02652.1"/>
    </source>
</evidence>
<name>A0A1Q9E5F2_SYMMI</name>
<reference evidence="1 2" key="1">
    <citation type="submission" date="2016-02" db="EMBL/GenBank/DDBJ databases">
        <title>Genome analysis of coral dinoflagellate symbionts highlights evolutionary adaptations to a symbiotic lifestyle.</title>
        <authorList>
            <person name="Aranda M."/>
            <person name="Li Y."/>
            <person name="Liew Y.J."/>
            <person name="Baumgarten S."/>
            <person name="Simakov O."/>
            <person name="Wilson M."/>
            <person name="Piel J."/>
            <person name="Ashoor H."/>
            <person name="Bougouffa S."/>
            <person name="Bajic V.B."/>
            <person name="Ryu T."/>
            <person name="Ravasi T."/>
            <person name="Bayer T."/>
            <person name="Micklem G."/>
            <person name="Kim H."/>
            <person name="Bhak J."/>
            <person name="Lajeunesse T.C."/>
            <person name="Voolstra C.R."/>
        </authorList>
    </citation>
    <scope>NUCLEOTIDE SEQUENCE [LARGE SCALE GENOMIC DNA]</scope>
    <source>
        <strain evidence="1 2">CCMP2467</strain>
    </source>
</reference>
<proteinExistence type="predicted"/>
<dbReference type="AlphaFoldDB" id="A0A1Q9E5F2"/>
<dbReference type="EMBL" id="LSRX01000259">
    <property type="protein sequence ID" value="OLQ02652.1"/>
    <property type="molecule type" value="Genomic_DNA"/>
</dbReference>